<gene>
    <name evidence="1" type="ORF">MtrunA17_Chr7g0261001</name>
</gene>
<name>A0A396H6N4_MEDTR</name>
<protein>
    <submittedName>
        <fullName evidence="1">Uncharacterized protein</fullName>
    </submittedName>
</protein>
<dbReference type="Gramene" id="rna42868">
    <property type="protein sequence ID" value="RHN48181.1"/>
    <property type="gene ID" value="gene42868"/>
</dbReference>
<reference evidence="2" key="1">
    <citation type="journal article" date="2018" name="Nat. Plants">
        <title>Whole-genome landscape of Medicago truncatula symbiotic genes.</title>
        <authorList>
            <person name="Pecrix Y."/>
            <person name="Staton S.E."/>
            <person name="Sallet E."/>
            <person name="Lelandais-Briere C."/>
            <person name="Moreau S."/>
            <person name="Carrere S."/>
            <person name="Blein T."/>
            <person name="Jardinaud M.F."/>
            <person name="Latrasse D."/>
            <person name="Zouine M."/>
            <person name="Zahm M."/>
            <person name="Kreplak J."/>
            <person name="Mayjonade B."/>
            <person name="Satge C."/>
            <person name="Perez M."/>
            <person name="Cauet S."/>
            <person name="Marande W."/>
            <person name="Chantry-Darmon C."/>
            <person name="Lopez-Roques C."/>
            <person name="Bouchez O."/>
            <person name="Berard A."/>
            <person name="Debelle F."/>
            <person name="Munos S."/>
            <person name="Bendahmane A."/>
            <person name="Berges H."/>
            <person name="Niebel A."/>
            <person name="Buitink J."/>
            <person name="Frugier F."/>
            <person name="Benhamed M."/>
            <person name="Crespi M."/>
            <person name="Gouzy J."/>
            <person name="Gamas P."/>
        </authorList>
    </citation>
    <scope>NUCLEOTIDE SEQUENCE [LARGE SCALE GENOMIC DNA]</scope>
    <source>
        <strain evidence="2">cv. Jemalong A17</strain>
    </source>
</reference>
<dbReference type="EMBL" id="PSQE01000007">
    <property type="protein sequence ID" value="RHN48181.1"/>
    <property type="molecule type" value="Genomic_DNA"/>
</dbReference>
<comment type="caution">
    <text evidence="1">The sequence shown here is derived from an EMBL/GenBank/DDBJ whole genome shotgun (WGS) entry which is preliminary data.</text>
</comment>
<evidence type="ECO:0000313" key="1">
    <source>
        <dbReference type="EMBL" id="RHN48181.1"/>
    </source>
</evidence>
<organism evidence="1 2">
    <name type="scientific">Medicago truncatula</name>
    <name type="common">Barrel medic</name>
    <name type="synonym">Medicago tribuloides</name>
    <dbReference type="NCBI Taxonomy" id="3880"/>
    <lineage>
        <taxon>Eukaryota</taxon>
        <taxon>Viridiplantae</taxon>
        <taxon>Streptophyta</taxon>
        <taxon>Embryophyta</taxon>
        <taxon>Tracheophyta</taxon>
        <taxon>Spermatophyta</taxon>
        <taxon>Magnoliopsida</taxon>
        <taxon>eudicotyledons</taxon>
        <taxon>Gunneridae</taxon>
        <taxon>Pentapetalae</taxon>
        <taxon>rosids</taxon>
        <taxon>fabids</taxon>
        <taxon>Fabales</taxon>
        <taxon>Fabaceae</taxon>
        <taxon>Papilionoideae</taxon>
        <taxon>50 kb inversion clade</taxon>
        <taxon>NPAAA clade</taxon>
        <taxon>Hologalegina</taxon>
        <taxon>IRL clade</taxon>
        <taxon>Trifolieae</taxon>
        <taxon>Medicago</taxon>
    </lineage>
</organism>
<dbReference type="Proteomes" id="UP000265566">
    <property type="component" value="Chromosome 7"/>
</dbReference>
<evidence type="ECO:0000313" key="2">
    <source>
        <dbReference type="Proteomes" id="UP000265566"/>
    </source>
</evidence>
<sequence>MKTDVEKKFKVIYYDVFLMWEEILHFMNSFRSSVEDICSQTVDVGFESFALYSCCLTELVSQFANYSVDHDLQSARQRELHNLPKTCSSIAEPVPSMVNEGTGTIDYHHLLIQNVQEEPDLPSVFYENMAHKKELREETRVIRGFTF</sequence>
<dbReference type="AlphaFoldDB" id="A0A396H6N4"/>
<accession>A0A396H6N4</accession>
<proteinExistence type="predicted"/>